<dbReference type="PANTHER" id="PTHR43630:SF1">
    <property type="entry name" value="POLY-BETA-1,6-N-ACETYL-D-GLUCOSAMINE SYNTHASE"/>
    <property type="match status" value="1"/>
</dbReference>
<name>M7N7A3_9BACT</name>
<evidence type="ECO:0000256" key="2">
    <source>
        <dbReference type="ARBA" id="ARBA00022676"/>
    </source>
</evidence>
<keyword evidence="4" id="KW-0472">Membrane</keyword>
<accession>M7N7A3</accession>
<dbReference type="GO" id="GO:0016757">
    <property type="term" value="F:glycosyltransferase activity"/>
    <property type="evidence" value="ECO:0007669"/>
    <property type="project" value="UniProtKB-KW"/>
</dbReference>
<keyword evidence="4" id="KW-0812">Transmembrane</keyword>
<evidence type="ECO:0000256" key="4">
    <source>
        <dbReference type="SAM" id="Phobius"/>
    </source>
</evidence>
<dbReference type="EMBL" id="AODQ01000033">
    <property type="protein sequence ID" value="EMR03147.1"/>
    <property type="molecule type" value="Genomic_DNA"/>
</dbReference>
<dbReference type="PATRIC" id="fig|1279009.4.peg.1718"/>
<dbReference type="EC" id="2.4.1.-" evidence="6"/>
<feature type="domain" description="Glycosyltransferase 2-like" evidence="5">
    <location>
        <begin position="47"/>
        <end position="210"/>
    </location>
</feature>
<feature type="transmembrane region" description="Helical" evidence="4">
    <location>
        <begin position="287"/>
        <end position="306"/>
    </location>
</feature>
<keyword evidence="7" id="KW-1185">Reference proteome</keyword>
<protein>
    <submittedName>
        <fullName evidence="6">Poly-beta-1,6-N-acetyl-D-glucosamine synthase</fullName>
        <ecNumber evidence="6">2.4.1.-</ecNumber>
    </submittedName>
</protein>
<dbReference type="STRING" id="1279009.ADICEAN_01693"/>
<evidence type="ECO:0000313" key="6">
    <source>
        <dbReference type="EMBL" id="EMR03147.1"/>
    </source>
</evidence>
<dbReference type="InterPro" id="IPR001173">
    <property type="entry name" value="Glyco_trans_2-like"/>
</dbReference>
<dbReference type="Pfam" id="PF00535">
    <property type="entry name" value="Glycos_transf_2"/>
    <property type="match status" value="1"/>
</dbReference>
<proteinExistence type="inferred from homology"/>
<feature type="transmembrane region" description="Helical" evidence="4">
    <location>
        <begin position="6"/>
        <end position="25"/>
    </location>
</feature>
<evidence type="ECO:0000313" key="7">
    <source>
        <dbReference type="Proteomes" id="UP000011910"/>
    </source>
</evidence>
<keyword evidence="3 6" id="KW-0808">Transferase</keyword>
<evidence type="ECO:0000256" key="3">
    <source>
        <dbReference type="ARBA" id="ARBA00022679"/>
    </source>
</evidence>
<dbReference type="eggNOG" id="COG1215">
    <property type="taxonomic scope" value="Bacteria"/>
</dbReference>
<dbReference type="AlphaFoldDB" id="M7N7A3"/>
<evidence type="ECO:0000259" key="5">
    <source>
        <dbReference type="Pfam" id="PF00535"/>
    </source>
</evidence>
<feature type="transmembrane region" description="Helical" evidence="4">
    <location>
        <begin position="312"/>
        <end position="330"/>
    </location>
</feature>
<dbReference type="RefSeq" id="WP_009195090.1">
    <property type="nucleotide sequence ID" value="NZ_AODQ01000033.1"/>
</dbReference>
<gene>
    <name evidence="6" type="primary">pgaC_3</name>
    <name evidence="6" type="ORF">ADICEAN_01693</name>
</gene>
<dbReference type="Gene3D" id="3.90.550.10">
    <property type="entry name" value="Spore Coat Polysaccharide Biosynthesis Protein SpsA, Chain A"/>
    <property type="match status" value="1"/>
</dbReference>
<organism evidence="6 7">
    <name type="scientific">Cesiribacter andamanensis AMV16</name>
    <dbReference type="NCBI Taxonomy" id="1279009"/>
    <lineage>
        <taxon>Bacteria</taxon>
        <taxon>Pseudomonadati</taxon>
        <taxon>Bacteroidota</taxon>
        <taxon>Cytophagia</taxon>
        <taxon>Cytophagales</taxon>
        <taxon>Cesiribacteraceae</taxon>
        <taxon>Cesiribacter</taxon>
    </lineage>
</organism>
<evidence type="ECO:0000256" key="1">
    <source>
        <dbReference type="ARBA" id="ARBA00006739"/>
    </source>
</evidence>
<dbReference type="Proteomes" id="UP000011910">
    <property type="component" value="Unassembled WGS sequence"/>
</dbReference>
<comment type="caution">
    <text evidence="6">The sequence shown here is derived from an EMBL/GenBank/DDBJ whole genome shotgun (WGS) entry which is preliminary data.</text>
</comment>
<feature type="transmembrane region" description="Helical" evidence="4">
    <location>
        <begin position="342"/>
        <end position="365"/>
    </location>
</feature>
<dbReference type="SUPFAM" id="SSF53448">
    <property type="entry name" value="Nucleotide-diphospho-sugar transferases"/>
    <property type="match status" value="1"/>
</dbReference>
<reference evidence="6 7" key="1">
    <citation type="journal article" date="2013" name="Genome Announc.">
        <title>Draft Genome Sequence of Cesiribacter andamanensis Strain AMV16T, Isolated from a Soil Sample from a Mud Volcano in the Andaman Islands, India.</title>
        <authorList>
            <person name="Shivaji S."/>
            <person name="Ara S."/>
            <person name="Begum Z."/>
            <person name="Srinivas T.N."/>
            <person name="Singh A."/>
            <person name="Kumar Pinnaka A."/>
        </authorList>
    </citation>
    <scope>NUCLEOTIDE SEQUENCE [LARGE SCALE GENOMIC DNA]</scope>
    <source>
        <strain evidence="6 7">AMV16</strain>
    </source>
</reference>
<comment type="similarity">
    <text evidence="1">Belongs to the glycosyltransferase 2 family.</text>
</comment>
<dbReference type="InterPro" id="IPR029044">
    <property type="entry name" value="Nucleotide-diphossugar_trans"/>
</dbReference>
<keyword evidence="2 6" id="KW-0328">Glycosyltransferase</keyword>
<sequence>MSVVSEGLLVLFGVVVLIQLYYYLLRFGRVAWYKKPQVAARPQVPVTIIVCASNESQNLKRLLPRLLEQDYAHFEVLVVDDRSTDYTHTWLEEESRKDPRVRSIHIEQTPNHFTPKKWALTMGIKHAAHDVVLLTDSDCQPNSPFWLSHMAAKFEKEGMQINLGYSQYHKKPGFLNAFIRFETLFTGMLYLGAALARSPYMGVGRNLAYRKSFFLQRKGFMEHRGVLSGDDDLFVNYNANKRNTTVTIGPEALVLSIPKTSWGEWYRQKLRHWSAGKLYRAGSRMGLGLFMLSQWVFWITFVLLLSLWIEPYLVVGVFLFRTLLLYYLLLQGSKKLGDPFRCWYLLLLDFLMMVYQLVVGVTALFTKQTKWK</sequence>
<dbReference type="PANTHER" id="PTHR43630">
    <property type="entry name" value="POLY-BETA-1,6-N-ACETYL-D-GLUCOSAMINE SYNTHASE"/>
    <property type="match status" value="1"/>
</dbReference>
<dbReference type="OrthoDB" id="9800276at2"/>
<keyword evidence="4" id="KW-1133">Transmembrane helix</keyword>